<evidence type="ECO:0000313" key="3">
    <source>
        <dbReference type="Proteomes" id="UP000515312"/>
    </source>
</evidence>
<dbReference type="EMBL" id="CP060394">
    <property type="protein sequence ID" value="QNI30607.1"/>
    <property type="molecule type" value="Genomic_DNA"/>
</dbReference>
<keyword evidence="1" id="KW-0732">Signal</keyword>
<evidence type="ECO:0008006" key="4">
    <source>
        <dbReference type="Google" id="ProtNLM"/>
    </source>
</evidence>
<proteinExistence type="predicted"/>
<accession>A0A7G8BDI7</accession>
<feature type="chain" id="PRO_5028921744" description="Outer membrane lipoprotein-sorting protein" evidence="1">
    <location>
        <begin position="27"/>
        <end position="245"/>
    </location>
</feature>
<gene>
    <name evidence="2" type="ORF">H7849_15855</name>
</gene>
<feature type="signal peptide" evidence="1">
    <location>
        <begin position="1"/>
        <end position="26"/>
    </location>
</feature>
<dbReference type="Proteomes" id="UP000515312">
    <property type="component" value="Chromosome"/>
</dbReference>
<dbReference type="AlphaFoldDB" id="A0A7G8BDI7"/>
<name>A0A7G8BDI7_9BACT</name>
<evidence type="ECO:0000256" key="1">
    <source>
        <dbReference type="SAM" id="SignalP"/>
    </source>
</evidence>
<dbReference type="KEGG" id="adin:H7849_15855"/>
<evidence type="ECO:0000313" key="2">
    <source>
        <dbReference type="EMBL" id="QNI30607.1"/>
    </source>
</evidence>
<protein>
    <recommendedName>
        <fullName evidence="4">Outer membrane lipoprotein-sorting protein</fullName>
    </recommendedName>
</protein>
<sequence>MKRSSYRLTIPLLALALLIHVAPSSAQNRAPIIDKIAKAYGIDSYDQVEAIRYIWNIDIPGLFKGSHKWEWEPKTGRISFEGTDKDGKPVKVSYLQSQLNSQPADVKDMVEPSFVNDNYWLIFPFHAYWDKSATITDEGMQKLPIGKGTARKVVVKYPAEVGGYTPGDTWDLYVGPDYRVQEFVYHRGGPKKPSLVTATWTGYKKAGPLLFSTEHRGTADDKPLHLWITDVAVKTTGSDAWKRAQ</sequence>
<dbReference type="RefSeq" id="WP_186740609.1">
    <property type="nucleotide sequence ID" value="NZ_CP060394.1"/>
</dbReference>
<reference evidence="2 3" key="1">
    <citation type="submission" date="2020-08" db="EMBL/GenBank/DDBJ databases">
        <title>Edaphobacter telluris sp. nov. and Acidobacterium dinghuensis sp. nov., two acidobacteria isolated from forest soil.</title>
        <authorList>
            <person name="Fu J."/>
            <person name="Qiu L."/>
        </authorList>
    </citation>
    <scope>NUCLEOTIDE SEQUENCE [LARGE SCALE GENOMIC DNA]</scope>
    <source>
        <strain evidence="2">4Y35</strain>
    </source>
</reference>
<organism evidence="2 3">
    <name type="scientific">Alloacidobacterium dinghuense</name>
    <dbReference type="NCBI Taxonomy" id="2763107"/>
    <lineage>
        <taxon>Bacteria</taxon>
        <taxon>Pseudomonadati</taxon>
        <taxon>Acidobacteriota</taxon>
        <taxon>Terriglobia</taxon>
        <taxon>Terriglobales</taxon>
        <taxon>Acidobacteriaceae</taxon>
        <taxon>Alloacidobacterium</taxon>
    </lineage>
</organism>
<keyword evidence="3" id="KW-1185">Reference proteome</keyword>